<evidence type="ECO:0000313" key="1">
    <source>
        <dbReference type="EMBL" id="KAJ1937179.1"/>
    </source>
</evidence>
<organism evidence="1 2">
    <name type="scientific">Linderina macrospora</name>
    <dbReference type="NCBI Taxonomy" id="4868"/>
    <lineage>
        <taxon>Eukaryota</taxon>
        <taxon>Fungi</taxon>
        <taxon>Fungi incertae sedis</taxon>
        <taxon>Zoopagomycota</taxon>
        <taxon>Kickxellomycotina</taxon>
        <taxon>Kickxellomycetes</taxon>
        <taxon>Kickxellales</taxon>
        <taxon>Kickxellaceae</taxon>
        <taxon>Linderina</taxon>
    </lineage>
</organism>
<evidence type="ECO:0000313" key="2">
    <source>
        <dbReference type="Proteomes" id="UP001150603"/>
    </source>
</evidence>
<name>A0ACC1J4E0_9FUNG</name>
<reference evidence="1" key="1">
    <citation type="submission" date="2022-07" db="EMBL/GenBank/DDBJ databases">
        <title>Phylogenomic reconstructions and comparative analyses of Kickxellomycotina fungi.</title>
        <authorList>
            <person name="Reynolds N.K."/>
            <person name="Stajich J.E."/>
            <person name="Barry K."/>
            <person name="Grigoriev I.V."/>
            <person name="Crous P."/>
            <person name="Smith M.E."/>
        </authorList>
    </citation>
    <scope>NUCLEOTIDE SEQUENCE</scope>
    <source>
        <strain evidence="1">NRRL 5244</strain>
    </source>
</reference>
<accession>A0ACC1J4E0</accession>
<dbReference type="EMBL" id="JANBPW010003609">
    <property type="protein sequence ID" value="KAJ1937179.1"/>
    <property type="molecule type" value="Genomic_DNA"/>
</dbReference>
<sequence>AVDAPEGRSVDCKVSFRRLFEKAVEEIQGVEWTVLLQVLVTRNEAFRTYVLARTDPDTLMVPLLKRIAAATALPIPAASSSSSVQTHQASSGSGHHHRKHSASMSEKSAYSVQKQAGTTILTYTSEPSQHDGASTQANGTPASTSSSNTALLPSPGAKLRQGVPAALALDTVPYVHLYLWLDILETFTEDSRFVEQLQRTTIEFWPTHPHPMRRQPLLQCIVAESLRVFQLNLMLLKDSQVHTQVLAILINVLNGATKTPTAVAQKLVKLFEMIHRRSARLHGMGSMLVGEEKQELDVYEQTLGALLALFCRLAYSDNAQFIYCLLQARELVSSTGRGDNRGAVGVYAAQLRVRVAYFHARISTLSNPLAKEILGAIQAVVAKEAAAPGGKDAGSEVRVAGVARVAPEREWAGFMLPLVWELLAASGLVAVEGRTPLLEEFESMVL</sequence>
<protein>
    <submittedName>
        <fullName evidence="1">Uncharacterized protein</fullName>
    </submittedName>
</protein>
<comment type="caution">
    <text evidence="1">The sequence shown here is derived from an EMBL/GenBank/DDBJ whole genome shotgun (WGS) entry which is preliminary data.</text>
</comment>
<proteinExistence type="predicted"/>
<feature type="non-terminal residue" evidence="1">
    <location>
        <position position="1"/>
    </location>
</feature>
<gene>
    <name evidence="1" type="ORF">FBU59_004831</name>
</gene>
<dbReference type="Proteomes" id="UP001150603">
    <property type="component" value="Unassembled WGS sequence"/>
</dbReference>
<keyword evidence="2" id="KW-1185">Reference proteome</keyword>